<dbReference type="EMBL" id="JBIGHY010000007">
    <property type="protein sequence ID" value="MFG6416134.1"/>
    <property type="molecule type" value="Genomic_DNA"/>
</dbReference>
<keyword evidence="2" id="KW-1185">Reference proteome</keyword>
<sequence>MSDVLVRVWPPVHGGPKAIKVRVHTSDFAVVGEGPAGWPMQVPQGEGYVASAIDGSGRAIGQPIRFDVGALDSELDLKLQPNEPSIKGRNLLQEAALPVVVAGGQSRLAQFDAPSAVAPAFHYVRILRRRARPKEVVDSEDFREMFAIERLASNLPPFLPSPESISAFGILFAGPKWSSRLALVPADYFNGRFEMPNIHWSETHTTGVYLPYFEFTDPDLNLLVGSLRPDQRVPTSATSALSSTSSALMPQQVGLGRVIAALSALDDPKRWEELDCETNVWADSLRWIPDAQVVRAELLARLGRHSSARAVLRKIAFRTLPWTRAALALLASRLSFYDRKEADSLTWRYRKIWYQNLLGQSHPSCGFCVFQLGNRHD</sequence>
<name>A0ABW7ES33_9BURK</name>
<gene>
    <name evidence="1" type="ORF">ACG02S_19745</name>
</gene>
<proteinExistence type="predicted"/>
<protein>
    <submittedName>
        <fullName evidence="1">Uncharacterized protein</fullName>
    </submittedName>
</protein>
<organism evidence="1 2">
    <name type="scientific">Pelomonas dachongensis</name>
    <dbReference type="NCBI Taxonomy" id="3299029"/>
    <lineage>
        <taxon>Bacteria</taxon>
        <taxon>Pseudomonadati</taxon>
        <taxon>Pseudomonadota</taxon>
        <taxon>Betaproteobacteria</taxon>
        <taxon>Burkholderiales</taxon>
        <taxon>Sphaerotilaceae</taxon>
        <taxon>Roseateles</taxon>
    </lineage>
</organism>
<dbReference type="Proteomes" id="UP001606300">
    <property type="component" value="Unassembled WGS sequence"/>
</dbReference>
<accession>A0ABW7ES33</accession>
<dbReference type="RefSeq" id="WP_394472201.1">
    <property type="nucleotide sequence ID" value="NZ_JBIGHY010000007.1"/>
</dbReference>
<evidence type="ECO:0000313" key="1">
    <source>
        <dbReference type="EMBL" id="MFG6416134.1"/>
    </source>
</evidence>
<reference evidence="1 2" key="1">
    <citation type="submission" date="2024-09" db="EMBL/GenBank/DDBJ databases">
        <title>Novel species of the genus Pelomonas and Roseateles isolated from streams.</title>
        <authorList>
            <person name="Lu H."/>
        </authorList>
    </citation>
    <scope>NUCLEOTIDE SEQUENCE [LARGE SCALE GENOMIC DNA]</scope>
    <source>
        <strain evidence="1 2">DC23W</strain>
    </source>
</reference>
<evidence type="ECO:0000313" key="2">
    <source>
        <dbReference type="Proteomes" id="UP001606300"/>
    </source>
</evidence>
<comment type="caution">
    <text evidence="1">The sequence shown here is derived from an EMBL/GenBank/DDBJ whole genome shotgun (WGS) entry which is preliminary data.</text>
</comment>